<keyword evidence="4" id="KW-1185">Reference proteome</keyword>
<name>A0ABP0TA78_9BRYO</name>
<dbReference type="PROSITE" id="PS01129">
    <property type="entry name" value="PSI_RLU"/>
    <property type="match status" value="1"/>
</dbReference>
<dbReference type="Proteomes" id="UP001497512">
    <property type="component" value="Chromosome 1"/>
</dbReference>
<proteinExistence type="predicted"/>
<dbReference type="EMBL" id="OZ019893">
    <property type="protein sequence ID" value="CAK9190362.1"/>
    <property type="molecule type" value="Genomic_DNA"/>
</dbReference>
<dbReference type="PANTHER" id="PTHR21600:SF47">
    <property type="entry name" value="RNA PSEUDOURIDINE SYNTHASE 1"/>
    <property type="match status" value="1"/>
</dbReference>
<dbReference type="InterPro" id="IPR020103">
    <property type="entry name" value="PsdUridine_synth_cat_dom_sf"/>
</dbReference>
<organism evidence="3 4">
    <name type="scientific">Sphagnum troendelagicum</name>
    <dbReference type="NCBI Taxonomy" id="128251"/>
    <lineage>
        <taxon>Eukaryota</taxon>
        <taxon>Viridiplantae</taxon>
        <taxon>Streptophyta</taxon>
        <taxon>Embryophyta</taxon>
        <taxon>Bryophyta</taxon>
        <taxon>Sphagnophytina</taxon>
        <taxon>Sphagnopsida</taxon>
        <taxon>Sphagnales</taxon>
        <taxon>Sphagnaceae</taxon>
        <taxon>Sphagnum</taxon>
    </lineage>
</organism>
<dbReference type="CDD" id="cd02869">
    <property type="entry name" value="PseudoU_synth_RluA_like"/>
    <property type="match status" value="1"/>
</dbReference>
<dbReference type="Gene3D" id="3.30.2350.10">
    <property type="entry name" value="Pseudouridine synthase"/>
    <property type="match status" value="1"/>
</dbReference>
<reference evidence="3 4" key="1">
    <citation type="submission" date="2024-02" db="EMBL/GenBank/DDBJ databases">
        <authorList>
            <consortium name="ELIXIR-Norway"/>
            <consortium name="Elixir Norway"/>
        </authorList>
    </citation>
    <scope>NUCLEOTIDE SEQUENCE [LARGE SCALE GENOMIC DNA]</scope>
</reference>
<dbReference type="InterPro" id="IPR050188">
    <property type="entry name" value="RluA_PseudoU_synthase"/>
</dbReference>
<evidence type="ECO:0000259" key="2">
    <source>
        <dbReference type="Pfam" id="PF00849"/>
    </source>
</evidence>
<dbReference type="InterPro" id="IPR006224">
    <property type="entry name" value="PsdUridine_synth_RluA-like_CS"/>
</dbReference>
<evidence type="ECO:0000313" key="3">
    <source>
        <dbReference type="EMBL" id="CAK9190362.1"/>
    </source>
</evidence>
<feature type="domain" description="Pseudouridine synthase RsuA/RluA-like" evidence="2">
    <location>
        <begin position="173"/>
        <end position="376"/>
    </location>
</feature>
<dbReference type="InterPro" id="IPR006145">
    <property type="entry name" value="PsdUridine_synth_RsuA/RluA"/>
</dbReference>
<protein>
    <recommendedName>
        <fullName evidence="2">Pseudouridine synthase RsuA/RluA-like domain-containing protein</fullName>
    </recommendedName>
</protein>
<evidence type="ECO:0000313" key="4">
    <source>
        <dbReference type="Proteomes" id="UP001497512"/>
    </source>
</evidence>
<evidence type="ECO:0000256" key="1">
    <source>
        <dbReference type="ARBA" id="ARBA00000073"/>
    </source>
</evidence>
<gene>
    <name evidence="3" type="ORF">CSSPTR1EN2_LOCUS852</name>
</gene>
<dbReference type="SUPFAM" id="SSF55120">
    <property type="entry name" value="Pseudouridine synthase"/>
    <property type="match status" value="1"/>
</dbReference>
<accession>A0ABP0TA78</accession>
<dbReference type="PANTHER" id="PTHR21600">
    <property type="entry name" value="MITOCHONDRIAL RNA PSEUDOURIDINE SYNTHASE"/>
    <property type="match status" value="1"/>
</dbReference>
<comment type="catalytic activity">
    <reaction evidence="1">
        <text>a uridine in RNA = a pseudouridine in RNA</text>
        <dbReference type="Rhea" id="RHEA:48348"/>
        <dbReference type="Rhea" id="RHEA-COMP:12068"/>
        <dbReference type="Rhea" id="RHEA-COMP:12069"/>
        <dbReference type="ChEBI" id="CHEBI:65314"/>
        <dbReference type="ChEBI" id="CHEBI:65315"/>
    </reaction>
</comment>
<dbReference type="Pfam" id="PF00849">
    <property type="entry name" value="PseudoU_synth_2"/>
    <property type="match status" value="1"/>
</dbReference>
<sequence>MWLLRSERLLQTVVVVVRGIMRPGFSSGLLSINNNNQAHVAAATLDGLVVGIEDYCEASAAADAEEEDGDDDIVVTSKGHNSRPPPQVELTLDSERIDVEGGLCGSLKEQSCESGMEEFPVHQKNPEFPIPLSPFGGESAKQIEYARAMVAEAAMKAGPAISRQDVLFEDEWLLVVNKPRGLYSEHVFESVLSNLIPSDTANNSQHHLHLANRLDRDTSGVMVITKCKEAAAKLTRAFTDRKVHKTYLAMCASSQPSWKRVRIESGHGRSRYGAWRVYSKSDVGRILPGGSMVRDMITQLELIKLPKLHEQKQQSQALLTTPTADSAMLIVATSEVDVLLRSEEKRCSPPEEDETVTVLRAFPETGRTHQIRLHCQYLGLPLCGDVKYGGPQTWKGINYDSHVLHAESIAFSHPITLETLHICAPCPCWAADLGICPFFPQTLI</sequence>